<dbReference type="AlphaFoldDB" id="A0A8S4BPY0"/>
<evidence type="ECO:0000313" key="3">
    <source>
        <dbReference type="Proteomes" id="UP000677803"/>
    </source>
</evidence>
<comment type="caution">
    <text evidence="2">The sequence shown here is derived from an EMBL/GenBank/DDBJ whole genome shotgun (WGS) entry which is preliminary data.</text>
</comment>
<feature type="region of interest" description="Disordered" evidence="1">
    <location>
        <begin position="166"/>
        <end position="187"/>
    </location>
</feature>
<feature type="non-terminal residue" evidence="2">
    <location>
        <position position="1"/>
    </location>
</feature>
<name>A0A8S4BPY0_9TELE</name>
<reference evidence="2" key="1">
    <citation type="submission" date="2021-05" db="EMBL/GenBank/DDBJ databases">
        <authorList>
            <person name="Tigano A."/>
        </authorList>
    </citation>
    <scope>NUCLEOTIDE SEQUENCE</scope>
</reference>
<dbReference type="OrthoDB" id="8964543at2759"/>
<keyword evidence="3" id="KW-1185">Reference proteome</keyword>
<sequence length="265" mass="26712">GVLGDGLGALGHGVLGQFSGQQQAHGGLDLPGGDGGPFVVVSQAGSLGGDALKDVVHEGVHDAHGVLVQPHPVVKNMIPETKHGLDVGQHAALSDGHSAQELVQLLIVTHGQLKMAGDDPGLLVVTGSVTGQFQDLSGQVLQDGGQIHGGTGPDPLGVVSLPQQPVDTAHGELEPGPGGAGNGVPDDVLQEHLQHPAGLLVDEAGDSLHTATASQTTDGGLVYLELVYLVTALVPSDTACLASSPGSSRRTAVWISLEVMVDLLL</sequence>
<gene>
    <name evidence="2" type="ORF">MMEN_LOCUS19009</name>
</gene>
<proteinExistence type="predicted"/>
<accession>A0A8S4BPY0</accession>
<evidence type="ECO:0000313" key="2">
    <source>
        <dbReference type="EMBL" id="CAG6010675.1"/>
    </source>
</evidence>
<evidence type="ECO:0000256" key="1">
    <source>
        <dbReference type="SAM" id="MobiDB-lite"/>
    </source>
</evidence>
<organism evidence="2 3">
    <name type="scientific">Menidia menidia</name>
    <name type="common">Atlantic silverside</name>
    <dbReference type="NCBI Taxonomy" id="238744"/>
    <lineage>
        <taxon>Eukaryota</taxon>
        <taxon>Metazoa</taxon>
        <taxon>Chordata</taxon>
        <taxon>Craniata</taxon>
        <taxon>Vertebrata</taxon>
        <taxon>Euteleostomi</taxon>
        <taxon>Actinopterygii</taxon>
        <taxon>Neopterygii</taxon>
        <taxon>Teleostei</taxon>
        <taxon>Neoteleostei</taxon>
        <taxon>Acanthomorphata</taxon>
        <taxon>Ovalentaria</taxon>
        <taxon>Atherinomorphae</taxon>
        <taxon>Atheriniformes</taxon>
        <taxon>Atherinopsidae</taxon>
        <taxon>Menidiinae</taxon>
        <taxon>Menidia</taxon>
    </lineage>
</organism>
<dbReference type="Proteomes" id="UP000677803">
    <property type="component" value="Unassembled WGS sequence"/>
</dbReference>
<feature type="non-terminal residue" evidence="2">
    <location>
        <position position="265"/>
    </location>
</feature>
<dbReference type="EMBL" id="CAJRST010038100">
    <property type="protein sequence ID" value="CAG6010675.1"/>
    <property type="molecule type" value="Genomic_DNA"/>
</dbReference>
<protein>
    <submittedName>
        <fullName evidence="2">(Atlantic silverside) hypothetical protein</fullName>
    </submittedName>
</protein>